<evidence type="ECO:0000313" key="1">
    <source>
        <dbReference type="EMBL" id="NZA37153.1"/>
    </source>
</evidence>
<protein>
    <submittedName>
        <fullName evidence="1">Head-tail adaptor protein</fullName>
    </submittedName>
</protein>
<dbReference type="Proteomes" id="UP000586254">
    <property type="component" value="Unassembled WGS sequence"/>
</dbReference>
<organism evidence="1 2">
    <name type="scientific">Eubacterium callanderi</name>
    <dbReference type="NCBI Taxonomy" id="53442"/>
    <lineage>
        <taxon>Bacteria</taxon>
        <taxon>Bacillati</taxon>
        <taxon>Bacillota</taxon>
        <taxon>Clostridia</taxon>
        <taxon>Eubacteriales</taxon>
        <taxon>Eubacteriaceae</taxon>
        <taxon>Eubacterium</taxon>
    </lineage>
</organism>
<name>A0A853JII0_9FIRM</name>
<accession>A0A853JII0</accession>
<dbReference type="Pfam" id="PF05521">
    <property type="entry name" value="Phage_HCP"/>
    <property type="match status" value="1"/>
</dbReference>
<dbReference type="RefSeq" id="WP_180492897.1">
    <property type="nucleotide sequence ID" value="NZ_JACCKS010000003.1"/>
</dbReference>
<gene>
    <name evidence="1" type="ORF">H0N91_03100</name>
</gene>
<dbReference type="InterPro" id="IPR008767">
    <property type="entry name" value="Phage_SPP1_head-tail_adaptor"/>
</dbReference>
<dbReference type="EMBL" id="JACCKS010000003">
    <property type="protein sequence ID" value="NZA37153.1"/>
    <property type="molecule type" value="Genomic_DNA"/>
</dbReference>
<evidence type="ECO:0000313" key="2">
    <source>
        <dbReference type="Proteomes" id="UP000586254"/>
    </source>
</evidence>
<dbReference type="AlphaFoldDB" id="A0A853JII0"/>
<proteinExistence type="predicted"/>
<comment type="caution">
    <text evidence="1">The sequence shown here is derived from an EMBL/GenBank/DDBJ whole genome shotgun (WGS) entry which is preliminary data.</text>
</comment>
<sequence>MSFGKMRTPVQILSTEAVKDAEGFSDPQDIVLANVRAYHEARHGSERWANRAAFSEATDLFRFRAIPGVEISTKLFLLCEGCRYDITSVEDVKGRGMYVEILAKKVVAANG</sequence>
<dbReference type="Gene3D" id="2.40.10.270">
    <property type="entry name" value="Bacteriophage SPP1 head-tail adaptor protein"/>
    <property type="match status" value="1"/>
</dbReference>
<dbReference type="InterPro" id="IPR038666">
    <property type="entry name" value="SSP1_head-tail_sf"/>
</dbReference>
<reference evidence="1 2" key="1">
    <citation type="submission" date="2020-07" db="EMBL/GenBank/DDBJ databases">
        <title>Organ Donor 1.</title>
        <authorList>
            <person name="Marsh A.J."/>
            <person name="Azcarate-Peril M.A."/>
        </authorList>
    </citation>
    <scope>NUCLEOTIDE SEQUENCE [LARGE SCALE GENOMIC DNA]</scope>
    <source>
        <strain evidence="1 2">AMC0717</strain>
    </source>
</reference>